<protein>
    <recommendedName>
        <fullName evidence="11 12">Elongation factor 4</fullName>
        <shortName evidence="12">EF-4</shortName>
        <ecNumber evidence="11 12">3.6.5.n1</ecNumber>
    </recommendedName>
    <alternativeName>
        <fullName evidence="12">Ribosomal back-translocase LepA</fullName>
    </alternativeName>
</protein>
<dbReference type="PROSITE" id="PS51722">
    <property type="entry name" value="G_TR_2"/>
    <property type="match status" value="1"/>
</dbReference>
<evidence type="ECO:0000313" key="15">
    <source>
        <dbReference type="Proteomes" id="UP000245243"/>
    </source>
</evidence>
<dbReference type="CDD" id="cd16260">
    <property type="entry name" value="EF4_III"/>
    <property type="match status" value="1"/>
</dbReference>
<dbReference type="GO" id="GO:0097216">
    <property type="term" value="F:guanosine tetraphosphate binding"/>
    <property type="evidence" value="ECO:0007669"/>
    <property type="project" value="UniProtKB-ARBA"/>
</dbReference>
<evidence type="ECO:0000256" key="1">
    <source>
        <dbReference type="ARBA" id="ARBA00005454"/>
    </source>
</evidence>
<keyword evidence="2 12" id="KW-1003">Cell membrane</keyword>
<evidence type="ECO:0000256" key="2">
    <source>
        <dbReference type="ARBA" id="ARBA00022475"/>
    </source>
</evidence>
<evidence type="ECO:0000256" key="5">
    <source>
        <dbReference type="ARBA" id="ARBA00022917"/>
    </source>
</evidence>
<dbReference type="PANTHER" id="PTHR43512">
    <property type="entry name" value="TRANSLATION FACTOR GUF1-RELATED"/>
    <property type="match status" value="1"/>
</dbReference>
<dbReference type="Gene3D" id="3.30.70.2570">
    <property type="entry name" value="Elongation factor 4, C-terminal domain"/>
    <property type="match status" value="1"/>
</dbReference>
<dbReference type="EC" id="3.6.5.n1" evidence="11 12"/>
<keyword evidence="4 12" id="KW-0378">Hydrolase</keyword>
<evidence type="ECO:0000259" key="13">
    <source>
        <dbReference type="PROSITE" id="PS51722"/>
    </source>
</evidence>
<dbReference type="FunFam" id="3.30.70.870:FF:000004">
    <property type="entry name" value="Translation factor GUF1, mitochondrial"/>
    <property type="match status" value="1"/>
</dbReference>
<comment type="function">
    <text evidence="9 12">Required for accurate and efficient protein synthesis under certain stress conditions. May act as a fidelity factor of the translation reaction, by catalyzing a one-codon backward translocation of tRNAs on improperly translocated ribosomes. Back-translocation proceeds from a post-translocation (POST) complex to a pre-translocation (PRE) complex, thus giving elongation factor G a second chance to translocate the tRNAs correctly. Binds to ribosomes in a GTP-dependent manner.</text>
</comment>
<dbReference type="CDD" id="cd03709">
    <property type="entry name" value="lepA_C"/>
    <property type="match status" value="1"/>
</dbReference>
<dbReference type="GO" id="GO:0005525">
    <property type="term" value="F:GTP binding"/>
    <property type="evidence" value="ECO:0007669"/>
    <property type="project" value="UniProtKB-UniRule"/>
</dbReference>
<dbReference type="Pfam" id="PF06421">
    <property type="entry name" value="LepA_C"/>
    <property type="match status" value="1"/>
</dbReference>
<evidence type="ECO:0000256" key="4">
    <source>
        <dbReference type="ARBA" id="ARBA00022801"/>
    </source>
</evidence>
<keyword evidence="3 12" id="KW-0547">Nucleotide-binding</keyword>
<dbReference type="NCBIfam" id="TIGR00231">
    <property type="entry name" value="small_GTP"/>
    <property type="match status" value="1"/>
</dbReference>
<dbReference type="AlphaFoldDB" id="A0A2U3RQA6"/>
<proteinExistence type="inferred from homology"/>
<dbReference type="CDD" id="cd01890">
    <property type="entry name" value="LepA"/>
    <property type="match status" value="1"/>
</dbReference>
<dbReference type="InterPro" id="IPR009000">
    <property type="entry name" value="Transl_B-barrel_sf"/>
</dbReference>
<dbReference type="Gene3D" id="3.40.50.300">
    <property type="entry name" value="P-loop containing nucleotide triphosphate hydrolases"/>
    <property type="match status" value="1"/>
</dbReference>
<comment type="similarity">
    <text evidence="1 12">Belongs to the TRAFAC class translation factor GTPase superfamily. Classic translation factor GTPase family. LepA subfamily.</text>
</comment>
<dbReference type="SUPFAM" id="SSF50447">
    <property type="entry name" value="Translation proteins"/>
    <property type="match status" value="1"/>
</dbReference>
<keyword evidence="6 12" id="KW-0342">GTP-binding</keyword>
<dbReference type="Gene3D" id="3.30.70.240">
    <property type="match status" value="1"/>
</dbReference>
<dbReference type="FunFam" id="2.40.30.10:FF:000015">
    <property type="entry name" value="Translation factor GUF1, mitochondrial"/>
    <property type="match status" value="1"/>
</dbReference>
<evidence type="ECO:0000256" key="8">
    <source>
        <dbReference type="ARBA" id="ARBA00050293"/>
    </source>
</evidence>
<dbReference type="EMBL" id="LS398548">
    <property type="protein sequence ID" value="SPR15357.1"/>
    <property type="molecule type" value="Genomic_DNA"/>
</dbReference>
<dbReference type="Proteomes" id="UP000245243">
    <property type="component" value="Chromosome I"/>
</dbReference>
<dbReference type="InterPro" id="IPR013842">
    <property type="entry name" value="LepA_CTD"/>
</dbReference>
<keyword evidence="7 12" id="KW-0472">Membrane</keyword>
<dbReference type="InterPro" id="IPR027417">
    <property type="entry name" value="P-loop_NTPase"/>
</dbReference>
<comment type="subcellular location">
    <subcellularLocation>
        <location evidence="12">Cell membrane</location>
        <topology evidence="12">Peripheral membrane protein</topology>
        <orientation evidence="12">Cytoplasmic side</orientation>
    </subcellularLocation>
</comment>
<dbReference type="Pfam" id="PF00009">
    <property type="entry name" value="GTP_EFTU"/>
    <property type="match status" value="1"/>
</dbReference>
<feature type="domain" description="Tr-type G" evidence="13">
    <location>
        <begin position="5"/>
        <end position="187"/>
    </location>
</feature>
<evidence type="ECO:0000256" key="6">
    <source>
        <dbReference type="ARBA" id="ARBA00023134"/>
    </source>
</evidence>
<reference evidence="15" key="1">
    <citation type="submission" date="2018-03" db="EMBL/GenBank/DDBJ databases">
        <authorList>
            <person name="Batty M. E."/>
            <person name="Batty M E."/>
        </authorList>
    </citation>
    <scope>NUCLEOTIDE SEQUENCE [LARGE SCALE GENOMIC DNA]</scope>
</reference>
<organism evidence="14 15">
    <name type="scientific">Orientia tsutsugamushi</name>
    <name type="common">Rickettsia tsutsugamushi</name>
    <dbReference type="NCBI Taxonomy" id="784"/>
    <lineage>
        <taxon>Bacteria</taxon>
        <taxon>Pseudomonadati</taxon>
        <taxon>Pseudomonadota</taxon>
        <taxon>Alphaproteobacteria</taxon>
        <taxon>Rickettsiales</taxon>
        <taxon>Rickettsiaceae</taxon>
        <taxon>Rickettsieae</taxon>
        <taxon>Orientia</taxon>
    </lineage>
</organism>
<dbReference type="InterPro" id="IPR035647">
    <property type="entry name" value="EFG_III/V"/>
</dbReference>
<evidence type="ECO:0000313" key="14">
    <source>
        <dbReference type="EMBL" id="SPR15357.1"/>
    </source>
</evidence>
<dbReference type="InterPro" id="IPR038363">
    <property type="entry name" value="LepA_C_sf"/>
</dbReference>
<dbReference type="Gene3D" id="3.30.70.870">
    <property type="entry name" value="Elongation Factor G (Translational Gtpase), domain 3"/>
    <property type="match status" value="1"/>
</dbReference>
<dbReference type="InterPro" id="IPR006297">
    <property type="entry name" value="EF-4"/>
</dbReference>
<sequence length="601" mass="66958">MQQQSNIRNFAIIAHIDHGKSTLADRLIEYCNALEAREMCQQVLDSMDIEKERGITIKAQTVRLVYKADDGCVYHLNLMDTPGHVDFAYEVSRSLAACESSLLVVDASQGVEAQTLANLYQAVDNNHKILIVLNKIDLPAANPQQVQQQIEDVIGIDASDALMISAKIGLGIKDVLQAIVTKLPSPNGDSQSQLKALLIDSWYDSYLGVVILVRVVDGKIEKGMRIRMCSNNAVYTVENVGFFSPKKQISGVLYTGEIGFVTAAIKQVADCRVGDTITDDKKPCAQILPGFKPNLPVVFCGLYPSDASQFNHLKDSLQKLRLNDASFEFEQESSGALGFGFRCGFLGLLHLEIIQERLEREFDLDMITTAPSVMYKVYLNTGKVIDVHNPADLPEMQKIKSMSEPWVEATIFIPDQYLGAILGLCTEKRGVQVDLTYVNGRAKLVYLLPLNEIVFDFYDKLKSYSKGYASFDWQMNGYKQSDLIKLSILVNGNPVDALSTIVHRSKAEFRGRELCKRLKDLIPAHLFQIAIQAAIGSRIIARETIRALRKDVLAKCYGGDITRKRKLLEKQKAGKKRMRNIGNVEIPQSAFIAALKITNKD</sequence>
<dbReference type="FunFam" id="3.40.50.300:FF:000078">
    <property type="entry name" value="Elongation factor 4"/>
    <property type="match status" value="1"/>
</dbReference>
<dbReference type="InterPro" id="IPR000640">
    <property type="entry name" value="EFG_V-like"/>
</dbReference>
<keyword evidence="14" id="KW-0251">Elongation factor</keyword>
<feature type="binding site" evidence="12">
    <location>
        <begin position="17"/>
        <end position="22"/>
    </location>
    <ligand>
        <name>GTP</name>
        <dbReference type="ChEBI" id="CHEBI:37565"/>
    </ligand>
</feature>
<comment type="similarity">
    <text evidence="10">Belongs to the GTP-binding elongation factor family. LepA subfamily.</text>
</comment>
<dbReference type="CDD" id="cd03699">
    <property type="entry name" value="EF4_II"/>
    <property type="match status" value="1"/>
</dbReference>
<feature type="binding site" evidence="12">
    <location>
        <begin position="134"/>
        <end position="137"/>
    </location>
    <ligand>
        <name>GTP</name>
        <dbReference type="ChEBI" id="CHEBI:37565"/>
    </ligand>
</feature>
<dbReference type="SUPFAM" id="SSF54980">
    <property type="entry name" value="EF-G C-terminal domain-like"/>
    <property type="match status" value="2"/>
</dbReference>
<evidence type="ECO:0000256" key="12">
    <source>
        <dbReference type="HAMAP-Rule" id="MF_00071"/>
    </source>
</evidence>
<dbReference type="InterPro" id="IPR031157">
    <property type="entry name" value="G_TR_CS"/>
</dbReference>
<dbReference type="Pfam" id="PF03144">
    <property type="entry name" value="GTP_EFTU_D2"/>
    <property type="match status" value="1"/>
</dbReference>
<dbReference type="Pfam" id="PF00679">
    <property type="entry name" value="EFG_C"/>
    <property type="match status" value="1"/>
</dbReference>
<comment type="catalytic activity">
    <reaction evidence="8 12">
        <text>GTP + H2O = GDP + phosphate + H(+)</text>
        <dbReference type="Rhea" id="RHEA:19669"/>
        <dbReference type="ChEBI" id="CHEBI:15377"/>
        <dbReference type="ChEBI" id="CHEBI:15378"/>
        <dbReference type="ChEBI" id="CHEBI:37565"/>
        <dbReference type="ChEBI" id="CHEBI:43474"/>
        <dbReference type="ChEBI" id="CHEBI:58189"/>
        <dbReference type="EC" id="3.6.5.n1"/>
    </reaction>
</comment>
<gene>
    <name evidence="14" type="primary">iepA</name>
    <name evidence="12" type="synonym">lepA</name>
    <name evidence="14" type="ORF">KARP_01242</name>
</gene>
<keyword evidence="5 12" id="KW-0648">Protein biosynthesis</keyword>
<dbReference type="GO" id="GO:0043022">
    <property type="term" value="F:ribosome binding"/>
    <property type="evidence" value="ECO:0007669"/>
    <property type="project" value="UniProtKB-UniRule"/>
</dbReference>
<dbReference type="GO" id="GO:0045727">
    <property type="term" value="P:positive regulation of translation"/>
    <property type="evidence" value="ECO:0007669"/>
    <property type="project" value="UniProtKB-UniRule"/>
</dbReference>
<evidence type="ECO:0000256" key="9">
    <source>
        <dbReference type="ARBA" id="ARBA00057626"/>
    </source>
</evidence>
<dbReference type="FunFam" id="3.30.70.2570:FF:000001">
    <property type="entry name" value="Translation factor GUF1, mitochondrial"/>
    <property type="match status" value="1"/>
</dbReference>
<evidence type="ECO:0000256" key="3">
    <source>
        <dbReference type="ARBA" id="ARBA00022741"/>
    </source>
</evidence>
<name>A0A2U3RQA6_ORITS</name>
<dbReference type="SUPFAM" id="SSF52540">
    <property type="entry name" value="P-loop containing nucleoside triphosphate hydrolases"/>
    <property type="match status" value="1"/>
</dbReference>
<dbReference type="InterPro" id="IPR000795">
    <property type="entry name" value="T_Tr_GTP-bd_dom"/>
</dbReference>
<dbReference type="Gene3D" id="2.40.30.10">
    <property type="entry name" value="Translation factors"/>
    <property type="match status" value="1"/>
</dbReference>
<dbReference type="InterPro" id="IPR035654">
    <property type="entry name" value="LepA_IV"/>
</dbReference>
<accession>A0A2U3RQA6</accession>
<dbReference type="PRINTS" id="PR00315">
    <property type="entry name" value="ELONGATNFCT"/>
</dbReference>
<dbReference type="InterPro" id="IPR005225">
    <property type="entry name" value="Small_GTP-bd"/>
</dbReference>
<evidence type="ECO:0000256" key="11">
    <source>
        <dbReference type="ARBA" id="ARBA00066744"/>
    </source>
</evidence>
<dbReference type="GO" id="GO:0003746">
    <property type="term" value="F:translation elongation factor activity"/>
    <property type="evidence" value="ECO:0007669"/>
    <property type="project" value="UniProtKB-UniRule"/>
</dbReference>
<evidence type="ECO:0000256" key="10">
    <source>
        <dbReference type="ARBA" id="ARBA00061052"/>
    </source>
</evidence>
<evidence type="ECO:0000256" key="7">
    <source>
        <dbReference type="ARBA" id="ARBA00023136"/>
    </source>
</evidence>
<dbReference type="NCBIfam" id="TIGR01393">
    <property type="entry name" value="lepA"/>
    <property type="match status" value="1"/>
</dbReference>
<dbReference type="GO" id="GO:0005886">
    <property type="term" value="C:plasma membrane"/>
    <property type="evidence" value="ECO:0007669"/>
    <property type="project" value="UniProtKB-SubCell"/>
</dbReference>
<dbReference type="PANTHER" id="PTHR43512:SF4">
    <property type="entry name" value="TRANSLATION FACTOR GUF1 HOMOLOG, CHLOROPLASTIC"/>
    <property type="match status" value="1"/>
</dbReference>
<dbReference type="RefSeq" id="WP_045912557.1">
    <property type="nucleotide sequence ID" value="NZ_LS398548.1"/>
</dbReference>
<dbReference type="GO" id="GO:0003924">
    <property type="term" value="F:GTPase activity"/>
    <property type="evidence" value="ECO:0007669"/>
    <property type="project" value="UniProtKB-UniRule"/>
</dbReference>
<dbReference type="InterPro" id="IPR004161">
    <property type="entry name" value="EFTu-like_2"/>
</dbReference>
<dbReference type="PROSITE" id="PS00301">
    <property type="entry name" value="G_TR_1"/>
    <property type="match status" value="1"/>
</dbReference>
<dbReference type="FunFam" id="3.30.70.240:FF:000007">
    <property type="entry name" value="Translation factor GUF1, mitochondrial"/>
    <property type="match status" value="1"/>
</dbReference>
<dbReference type="HAMAP" id="MF_00071">
    <property type="entry name" value="LepA"/>
    <property type="match status" value="1"/>
</dbReference>